<dbReference type="PANTHER" id="PTHR21879:SF4">
    <property type="entry name" value="OSIRIS 17, ISOFORM C"/>
    <property type="match status" value="1"/>
</dbReference>
<comment type="caution">
    <text evidence="1">The sequence shown here is derived from an EMBL/GenBank/DDBJ whole genome shotgun (WGS) entry which is preliminary data.</text>
</comment>
<evidence type="ECO:0000313" key="1">
    <source>
        <dbReference type="EMBL" id="KOB76550.1"/>
    </source>
</evidence>
<dbReference type="InterPro" id="IPR012464">
    <property type="entry name" value="DUF1676"/>
</dbReference>
<proteinExistence type="predicted"/>
<evidence type="ECO:0000313" key="2">
    <source>
        <dbReference type="Proteomes" id="UP000037510"/>
    </source>
</evidence>
<dbReference type="PANTHER" id="PTHR21879">
    <property type="entry name" value="FI03362P-RELATED-RELATED"/>
    <property type="match status" value="1"/>
</dbReference>
<dbReference type="Pfam" id="PF07898">
    <property type="entry name" value="DUF1676"/>
    <property type="match status" value="1"/>
</dbReference>
<gene>
    <name evidence="1" type="ORF">OBRU01_05503</name>
</gene>
<organism evidence="1 2">
    <name type="scientific">Operophtera brumata</name>
    <name type="common">Winter moth</name>
    <name type="synonym">Phalaena brumata</name>
    <dbReference type="NCBI Taxonomy" id="104452"/>
    <lineage>
        <taxon>Eukaryota</taxon>
        <taxon>Metazoa</taxon>
        <taxon>Ecdysozoa</taxon>
        <taxon>Arthropoda</taxon>
        <taxon>Hexapoda</taxon>
        <taxon>Insecta</taxon>
        <taxon>Pterygota</taxon>
        <taxon>Neoptera</taxon>
        <taxon>Endopterygota</taxon>
        <taxon>Lepidoptera</taxon>
        <taxon>Glossata</taxon>
        <taxon>Ditrysia</taxon>
        <taxon>Geometroidea</taxon>
        <taxon>Geometridae</taxon>
        <taxon>Larentiinae</taxon>
        <taxon>Operophtera</taxon>
    </lineage>
</organism>
<dbReference type="AlphaFoldDB" id="A0A0L7LM94"/>
<keyword evidence="2" id="KW-1185">Reference proteome</keyword>
<reference evidence="1 2" key="1">
    <citation type="journal article" date="2015" name="Genome Biol. Evol.">
        <title>The genome of winter moth (Operophtera brumata) provides a genomic perspective on sexual dimorphism and phenology.</title>
        <authorList>
            <person name="Derks M.F."/>
            <person name="Smit S."/>
            <person name="Salis L."/>
            <person name="Schijlen E."/>
            <person name="Bossers A."/>
            <person name="Mateman C."/>
            <person name="Pijl A.S."/>
            <person name="de Ridder D."/>
            <person name="Groenen M.A."/>
            <person name="Visser M.E."/>
            <person name="Megens H.J."/>
        </authorList>
    </citation>
    <scope>NUCLEOTIDE SEQUENCE [LARGE SCALE GENOMIC DNA]</scope>
    <source>
        <strain evidence="1">WM2013NL</strain>
        <tissue evidence="1">Head and thorax</tissue>
    </source>
</reference>
<accession>A0A0L7LM94</accession>
<sequence length="407" mass="45502">MAGHYRINPYLNRDAVNKAKASRMGVANILKTTLLFILVINTKAINADESSDNNELVKRMKIIESVSGRYFNDIYQNGTFRTGNNLWDNILNQCSVTPSVSCLQKNVYSYMDDKLDFDGDVKVGGGLCFKKNNVDVKKYSKEANIIYLTGSKDVASERNLDEENEVGDDEEPESPLEEVTDALYSKGVNFLTTHDMKLTLPEFFFDGATLKLSPRALTKTGALNYHTTKFHHHHHLITHHHKPNVNDMNDINAWGLGSPPGQSMNVGEQYSTSNNAALNIAAPNGQKFPIGNVGRPVGPPNPYYRNKKNGPTDPLQAEKEALETQAAEKFYRTLIEKIDTILTPMGASDPGCRERAVCSLDSNELIPAADSKMALRYYRYVQAARDGQEQKDCLSLYPLCDFDYNQI</sequence>
<dbReference type="EMBL" id="JTDY01000590">
    <property type="protein sequence ID" value="KOB76550.1"/>
    <property type="molecule type" value="Genomic_DNA"/>
</dbReference>
<dbReference type="Proteomes" id="UP000037510">
    <property type="component" value="Unassembled WGS sequence"/>
</dbReference>
<dbReference type="GO" id="GO:0016020">
    <property type="term" value="C:membrane"/>
    <property type="evidence" value="ECO:0007669"/>
    <property type="project" value="TreeGrafter"/>
</dbReference>
<name>A0A0L7LM94_OPEBR</name>
<protein>
    <submittedName>
        <fullName evidence="1">Uncharacterized protein</fullName>
    </submittedName>
</protein>